<dbReference type="SUPFAM" id="SSF52540">
    <property type="entry name" value="P-loop containing nucleoside triphosphate hydrolases"/>
    <property type="match status" value="1"/>
</dbReference>
<keyword evidence="2" id="KW-1133">Transmembrane helix</keyword>
<dbReference type="EMBL" id="CP001472">
    <property type="protein sequence ID" value="ACO32901.1"/>
    <property type="molecule type" value="Genomic_DNA"/>
</dbReference>
<dbReference type="Pfam" id="PF07693">
    <property type="entry name" value="KAP_NTPase"/>
    <property type="match status" value="1"/>
</dbReference>
<proteinExistence type="predicted"/>
<keyword evidence="5" id="KW-1185">Reference proteome</keyword>
<reference evidence="4 5" key="1">
    <citation type="journal article" date="2009" name="Appl. Environ. Microbiol.">
        <title>Three genomes from the phylum Acidobacteria provide insight into the lifestyles of these microorganisms in soils.</title>
        <authorList>
            <person name="Ward N.L."/>
            <person name="Challacombe J.F."/>
            <person name="Janssen P.H."/>
            <person name="Henrissat B."/>
            <person name="Coutinho P.M."/>
            <person name="Wu M."/>
            <person name="Xie G."/>
            <person name="Haft D.H."/>
            <person name="Sait M."/>
            <person name="Badger J."/>
            <person name="Barabote R.D."/>
            <person name="Bradley B."/>
            <person name="Brettin T.S."/>
            <person name="Brinkac L.M."/>
            <person name="Bruce D."/>
            <person name="Creasy T."/>
            <person name="Daugherty S.C."/>
            <person name="Davidsen T.M."/>
            <person name="DeBoy R.T."/>
            <person name="Detter J.C."/>
            <person name="Dodson R.J."/>
            <person name="Durkin A.S."/>
            <person name="Ganapathy A."/>
            <person name="Gwinn-Giglio M."/>
            <person name="Han C.S."/>
            <person name="Khouri H."/>
            <person name="Kiss H."/>
            <person name="Kothari S.P."/>
            <person name="Madupu R."/>
            <person name="Nelson K.E."/>
            <person name="Nelson W.C."/>
            <person name="Paulsen I."/>
            <person name="Penn K."/>
            <person name="Ren Q."/>
            <person name="Rosovitz M.J."/>
            <person name="Selengut J.D."/>
            <person name="Shrivastava S."/>
            <person name="Sullivan S.A."/>
            <person name="Tapia R."/>
            <person name="Thompson L.S."/>
            <person name="Watkins K.L."/>
            <person name="Yang Q."/>
            <person name="Yu C."/>
            <person name="Zafar N."/>
            <person name="Zhou L."/>
            <person name="Kuske C.R."/>
        </authorList>
    </citation>
    <scope>NUCLEOTIDE SEQUENCE [LARGE SCALE GENOMIC DNA]</scope>
    <source>
        <strain evidence="5">ATCC 51196 / DSM 11244 / BCRC 80197 / JCM 7670 / NBRC 15755 / NCIMB 13165 / 161</strain>
    </source>
</reference>
<feature type="transmembrane region" description="Helical" evidence="2">
    <location>
        <begin position="142"/>
        <end position="163"/>
    </location>
</feature>
<gene>
    <name evidence="4" type="ordered locus">ACP_1560</name>
</gene>
<dbReference type="AlphaFoldDB" id="C1F6Q2"/>
<dbReference type="HOGENOM" id="CLU_021357_0_0_0"/>
<protein>
    <submittedName>
        <fullName evidence="4">KAP family P-loop domain protein</fullName>
    </submittedName>
</protein>
<evidence type="ECO:0000256" key="1">
    <source>
        <dbReference type="SAM" id="MobiDB-lite"/>
    </source>
</evidence>
<dbReference type="Proteomes" id="UP000002207">
    <property type="component" value="Chromosome"/>
</dbReference>
<evidence type="ECO:0000259" key="3">
    <source>
        <dbReference type="Pfam" id="PF07693"/>
    </source>
</evidence>
<feature type="domain" description="KAP NTPase" evidence="3">
    <location>
        <begin position="31"/>
        <end position="354"/>
    </location>
</feature>
<name>C1F6Q2_ACIC5</name>
<accession>C1F6Q2</accession>
<keyword evidence="2" id="KW-0812">Transmembrane</keyword>
<sequence length="761" mass="84127">MEREGEEPSPSQWLSADRPIRSRSEDELGRRGFSEALADAIRGWSGQESLVIALYGPWGNGKSSVKNMAVEALDQSSPRIRCVEFNPWQMAIRPSLSEAFFDELGIALGKGDLGSEKQRKRTLNTFKRWALRLRGPHDLAKATRNVVGALLILVGLAAFGSAWLHSKTFAFTFGILALVIALLAFTTGLVEATIKLLAAGIDVGQKSINEIKEKLAQDLKRLKTPIVVVLDDLDRLTPQETLEVFQLIKSNADFPNTVYLTICERSIVESNISSVLKVSGSEYLEKIVQVAFDVPLIDIERVRRILFDRLNQLLVGEAVSKHFNTTRWANIFWSGVHAYFSTLRDVNRFVSTLAFQFSSFFVDGAFEVNPIDLIALEVLRLNEPVVYRALQSSKEVLTSHKSNGRDTEEAKQSLNSIVEAGSNNHQNEITEILKHLFPATERAFGGPSYSAEFGARWYRELRVCSPKLFDRYFRLAVNAEELPQATVQKLLAARGDRSELTSILGSLATRGLLVLALEELAICEDELGAEQVEAYLAGIFDTGDKIPETRPAGFEIPIQWRIGFLVQHALEKIEKADARAAALVNAIDVTSGLTMAIEVADILTAKSAEEGSEPFLSGADASDVQAAALRKMEAAASSGALARSPRVASLLHIWHRWGEPGKAAAFAEGMSNTPEGILALLKSLELRSTVRQVGDRAATERYYFQRTDFEPLISLDKLNEKVNALPAETLDEQGNRLVRNFHKMLERRDAGQPDSGPFAFD</sequence>
<dbReference type="RefSeq" id="WP_015896686.1">
    <property type="nucleotide sequence ID" value="NC_012483.1"/>
</dbReference>
<dbReference type="InParanoid" id="C1F6Q2"/>
<dbReference type="InterPro" id="IPR027417">
    <property type="entry name" value="P-loop_NTPase"/>
</dbReference>
<dbReference type="OrthoDB" id="99380at2"/>
<dbReference type="InterPro" id="IPR011646">
    <property type="entry name" value="KAP_P-loop"/>
</dbReference>
<dbReference type="Gene3D" id="3.40.50.300">
    <property type="entry name" value="P-loop containing nucleotide triphosphate hydrolases"/>
    <property type="match status" value="1"/>
</dbReference>
<evidence type="ECO:0000313" key="5">
    <source>
        <dbReference type="Proteomes" id="UP000002207"/>
    </source>
</evidence>
<feature type="compositionally biased region" description="Basic and acidic residues" evidence="1">
    <location>
        <begin position="18"/>
        <end position="27"/>
    </location>
</feature>
<feature type="transmembrane region" description="Helical" evidence="2">
    <location>
        <begin position="169"/>
        <end position="190"/>
    </location>
</feature>
<evidence type="ECO:0000256" key="2">
    <source>
        <dbReference type="SAM" id="Phobius"/>
    </source>
</evidence>
<dbReference type="KEGG" id="aca:ACP_1560"/>
<organism evidence="4 5">
    <name type="scientific">Acidobacterium capsulatum (strain ATCC 51196 / DSM 11244 / BCRC 80197 / JCM 7670 / NBRC 15755 / NCIMB 13165 / 161)</name>
    <dbReference type="NCBI Taxonomy" id="240015"/>
    <lineage>
        <taxon>Bacteria</taxon>
        <taxon>Pseudomonadati</taxon>
        <taxon>Acidobacteriota</taxon>
        <taxon>Terriglobia</taxon>
        <taxon>Terriglobales</taxon>
        <taxon>Acidobacteriaceae</taxon>
        <taxon>Acidobacterium</taxon>
    </lineage>
</organism>
<dbReference type="PANTHER" id="PTHR22674:SF6">
    <property type="entry name" value="NTPASE KAP FAMILY P-LOOP DOMAIN-CONTAINING PROTEIN 1"/>
    <property type="match status" value="1"/>
</dbReference>
<dbReference type="eggNOG" id="COG4928">
    <property type="taxonomic scope" value="Bacteria"/>
</dbReference>
<evidence type="ECO:0000313" key="4">
    <source>
        <dbReference type="EMBL" id="ACO32901.1"/>
    </source>
</evidence>
<dbReference type="InterPro" id="IPR052754">
    <property type="entry name" value="NTPase_KAP_P-loop"/>
</dbReference>
<feature type="region of interest" description="Disordered" evidence="1">
    <location>
        <begin position="1"/>
        <end position="27"/>
    </location>
</feature>
<dbReference type="PANTHER" id="PTHR22674">
    <property type="entry name" value="NTPASE, KAP FAMILY P-LOOP DOMAIN-CONTAINING 1"/>
    <property type="match status" value="1"/>
</dbReference>
<keyword evidence="2" id="KW-0472">Membrane</keyword>